<organism evidence="1">
    <name type="scientific">Lepeophtheirus salmonis</name>
    <name type="common">Salmon louse</name>
    <name type="synonym">Caligus salmonis</name>
    <dbReference type="NCBI Taxonomy" id="72036"/>
    <lineage>
        <taxon>Eukaryota</taxon>
        <taxon>Metazoa</taxon>
        <taxon>Ecdysozoa</taxon>
        <taxon>Arthropoda</taxon>
        <taxon>Crustacea</taxon>
        <taxon>Multicrustacea</taxon>
        <taxon>Hexanauplia</taxon>
        <taxon>Copepoda</taxon>
        <taxon>Siphonostomatoida</taxon>
        <taxon>Caligidae</taxon>
        <taxon>Lepeophtheirus</taxon>
    </lineage>
</organism>
<dbReference type="AlphaFoldDB" id="A0A0K2VD00"/>
<dbReference type="EMBL" id="HACA01030978">
    <property type="protein sequence ID" value="CDW48339.1"/>
    <property type="molecule type" value="Transcribed_RNA"/>
</dbReference>
<protein>
    <submittedName>
        <fullName evidence="1">Uncharacterized protein</fullName>
    </submittedName>
</protein>
<name>A0A0K2VD00_LEPSM</name>
<evidence type="ECO:0000313" key="1">
    <source>
        <dbReference type="EMBL" id="CDW48339.1"/>
    </source>
</evidence>
<reference evidence="1" key="1">
    <citation type="submission" date="2014-05" db="EMBL/GenBank/DDBJ databases">
        <authorList>
            <person name="Chronopoulou M."/>
        </authorList>
    </citation>
    <scope>NUCLEOTIDE SEQUENCE</scope>
    <source>
        <tissue evidence="1">Whole organism</tissue>
    </source>
</reference>
<sequence length="53" mass="6362">MSTLIPMYSIFYPMVCLVQVQQFYLSRFFHFNGLGSFLYRLSLVRGTQYKGRR</sequence>
<accession>A0A0K2VD00</accession>
<proteinExistence type="predicted"/>